<dbReference type="PROSITE" id="PS00107">
    <property type="entry name" value="PROTEIN_KINASE_ATP"/>
    <property type="match status" value="1"/>
</dbReference>
<dbReference type="InterPro" id="IPR008271">
    <property type="entry name" value="Ser/Thr_kinase_AS"/>
</dbReference>
<dbReference type="SUPFAM" id="SSF49879">
    <property type="entry name" value="SMAD/FHA domain"/>
    <property type="match status" value="1"/>
</dbReference>
<dbReference type="PROSITE" id="PS50006">
    <property type="entry name" value="FHA_DOMAIN"/>
    <property type="match status" value="1"/>
</dbReference>
<proteinExistence type="inferred from homology"/>
<feature type="domain" description="Protein kinase" evidence="7">
    <location>
        <begin position="171"/>
        <end position="442"/>
    </location>
</feature>
<dbReference type="GO" id="GO:0004672">
    <property type="term" value="F:protein kinase activity"/>
    <property type="evidence" value="ECO:0007669"/>
    <property type="project" value="InterPro"/>
</dbReference>
<dbReference type="GO" id="GO:0005524">
    <property type="term" value="F:ATP binding"/>
    <property type="evidence" value="ECO:0007669"/>
    <property type="project" value="UniProtKB-UniRule"/>
</dbReference>
<gene>
    <name evidence="8" type="ORF">HYPSUDRAFT_661203</name>
</gene>
<dbReference type="Pfam" id="PF00069">
    <property type="entry name" value="Pkinase"/>
    <property type="match status" value="1"/>
</dbReference>
<dbReference type="InterPro" id="IPR011009">
    <property type="entry name" value="Kinase-like_dom_sf"/>
</dbReference>
<evidence type="ECO:0000259" key="7">
    <source>
        <dbReference type="PROSITE" id="PS50011"/>
    </source>
</evidence>
<feature type="region of interest" description="Disordered" evidence="5">
    <location>
        <begin position="526"/>
        <end position="549"/>
    </location>
</feature>
<protein>
    <recommendedName>
        <fullName evidence="10">Protein kinase domain-containing protein</fullName>
    </recommendedName>
</protein>
<dbReference type="PROSITE" id="PS00108">
    <property type="entry name" value="PROTEIN_KINASE_ST"/>
    <property type="match status" value="1"/>
</dbReference>
<dbReference type="InterPro" id="IPR000253">
    <property type="entry name" value="FHA_dom"/>
</dbReference>
<dbReference type="PANTHER" id="PTHR24347">
    <property type="entry name" value="SERINE/THREONINE-PROTEIN KINASE"/>
    <property type="match status" value="1"/>
</dbReference>
<feature type="binding site" evidence="4">
    <location>
        <position position="200"/>
    </location>
    <ligand>
        <name>ATP</name>
        <dbReference type="ChEBI" id="CHEBI:30616"/>
    </ligand>
</feature>
<dbReference type="Gene3D" id="2.60.200.20">
    <property type="match status" value="1"/>
</dbReference>
<keyword evidence="2 4" id="KW-0547">Nucleotide-binding</keyword>
<evidence type="ECO:0000256" key="2">
    <source>
        <dbReference type="ARBA" id="ARBA00022741"/>
    </source>
</evidence>
<evidence type="ECO:0000256" key="4">
    <source>
        <dbReference type="PROSITE-ProRule" id="PRU10141"/>
    </source>
</evidence>
<comment type="similarity">
    <text evidence="1">Belongs to the protein kinase superfamily. CAMK Ser/Thr protein kinase family. CHEK2 subfamily.</text>
</comment>
<evidence type="ECO:0000259" key="6">
    <source>
        <dbReference type="PROSITE" id="PS50006"/>
    </source>
</evidence>
<accession>A0A0D2L5V6</accession>
<evidence type="ECO:0000313" key="8">
    <source>
        <dbReference type="EMBL" id="KJA22242.1"/>
    </source>
</evidence>
<dbReference type="Proteomes" id="UP000054270">
    <property type="component" value="Unassembled WGS sequence"/>
</dbReference>
<organism evidence="8 9">
    <name type="scientific">Hypholoma sublateritium (strain FD-334 SS-4)</name>
    <dbReference type="NCBI Taxonomy" id="945553"/>
    <lineage>
        <taxon>Eukaryota</taxon>
        <taxon>Fungi</taxon>
        <taxon>Dikarya</taxon>
        <taxon>Basidiomycota</taxon>
        <taxon>Agaricomycotina</taxon>
        <taxon>Agaricomycetes</taxon>
        <taxon>Agaricomycetidae</taxon>
        <taxon>Agaricales</taxon>
        <taxon>Agaricineae</taxon>
        <taxon>Strophariaceae</taxon>
        <taxon>Hypholoma</taxon>
    </lineage>
</organism>
<dbReference type="EMBL" id="KN817551">
    <property type="protein sequence ID" value="KJA22242.1"/>
    <property type="molecule type" value="Genomic_DNA"/>
</dbReference>
<evidence type="ECO:0000256" key="5">
    <source>
        <dbReference type="SAM" id="MobiDB-lite"/>
    </source>
</evidence>
<dbReference type="PROSITE" id="PS50011">
    <property type="entry name" value="PROTEIN_KINASE_DOM"/>
    <property type="match status" value="1"/>
</dbReference>
<name>A0A0D2L5V6_HYPSF</name>
<dbReference type="OrthoDB" id="10252171at2759"/>
<evidence type="ECO:0000313" key="9">
    <source>
        <dbReference type="Proteomes" id="UP000054270"/>
    </source>
</evidence>
<evidence type="ECO:0008006" key="10">
    <source>
        <dbReference type="Google" id="ProtNLM"/>
    </source>
</evidence>
<dbReference type="SMART" id="SM00220">
    <property type="entry name" value="S_TKc"/>
    <property type="match status" value="1"/>
</dbReference>
<dbReference type="Pfam" id="PF00498">
    <property type="entry name" value="FHA"/>
    <property type="match status" value="1"/>
</dbReference>
<keyword evidence="3 4" id="KW-0067">ATP-binding</keyword>
<dbReference type="AlphaFoldDB" id="A0A0D2L5V6"/>
<dbReference type="OMA" id="DICIELE"/>
<dbReference type="STRING" id="945553.A0A0D2L5V6"/>
<dbReference type="InterPro" id="IPR000719">
    <property type="entry name" value="Prot_kinase_dom"/>
</dbReference>
<dbReference type="InterPro" id="IPR017441">
    <property type="entry name" value="Protein_kinase_ATP_BS"/>
</dbReference>
<evidence type="ECO:0000256" key="3">
    <source>
        <dbReference type="ARBA" id="ARBA00022840"/>
    </source>
</evidence>
<dbReference type="InterPro" id="IPR008984">
    <property type="entry name" value="SMAD_FHA_dom_sf"/>
</dbReference>
<sequence>MNPNVTNFEFPTYSSFATTEVDDDEEMAAQSGVPWKVTSSSDFWGMLVPSLYGVGLTQLDFPRVSPIVTLGSAPENHIVISNEKINPQHCSFHWDEKDDKSVVLVRDYSESGTFIDERLIGKGKVAILNNGQGISFGAAFRGPDDVIEDDYRYIYRQVTSIEPLKGMLIDYEICNAIGEGAGGRIVSVMKRGTPEWYAAKRITPSKIRPRGGRSGFDVARREITVMKALKHPNICRIYDYYISEEDDTLDIIMELVDEGNLSKYVWETGNGLTETTTQHIAYQLCEAMKYVHAQGITHRDLKPTNILVRRDDPPIIKVADFGDARMEDDTTLMRTSCGTAYYVAPELRSKTRMKHGYTNRVDSFGVGAVLYYCLTLNIPFTVEGPTVKDMNMDSHIQTRKRDLTGLRTRAVSKEVRDIVRRLLSTNPERRYTMREVLAHAWFEGYKPPHVFPADAYEDEEMTVVRALTRTSRRGKKGKKRTLGRALNLNLAMVLEEEDPPHVLAAASSSTVMGADVDMALSTPMKNAKPAATPFRPEHNNGLTPKRYHGPESALKMALGGSF</sequence>
<keyword evidence="9" id="KW-1185">Reference proteome</keyword>
<evidence type="ECO:0000256" key="1">
    <source>
        <dbReference type="ARBA" id="ARBA00005575"/>
    </source>
</evidence>
<dbReference type="Gene3D" id="3.30.200.20">
    <property type="entry name" value="Phosphorylase Kinase, domain 1"/>
    <property type="match status" value="1"/>
</dbReference>
<dbReference type="Gene3D" id="1.10.510.10">
    <property type="entry name" value="Transferase(Phosphotransferase) domain 1"/>
    <property type="match status" value="1"/>
</dbReference>
<dbReference type="SMART" id="SM00240">
    <property type="entry name" value="FHA"/>
    <property type="match status" value="1"/>
</dbReference>
<dbReference type="SUPFAM" id="SSF56112">
    <property type="entry name" value="Protein kinase-like (PK-like)"/>
    <property type="match status" value="1"/>
</dbReference>
<reference evidence="9" key="1">
    <citation type="submission" date="2014-04" db="EMBL/GenBank/DDBJ databases">
        <title>Evolutionary Origins and Diversification of the Mycorrhizal Mutualists.</title>
        <authorList>
            <consortium name="DOE Joint Genome Institute"/>
            <consortium name="Mycorrhizal Genomics Consortium"/>
            <person name="Kohler A."/>
            <person name="Kuo A."/>
            <person name="Nagy L.G."/>
            <person name="Floudas D."/>
            <person name="Copeland A."/>
            <person name="Barry K.W."/>
            <person name="Cichocki N."/>
            <person name="Veneault-Fourrey C."/>
            <person name="LaButti K."/>
            <person name="Lindquist E.A."/>
            <person name="Lipzen A."/>
            <person name="Lundell T."/>
            <person name="Morin E."/>
            <person name="Murat C."/>
            <person name="Riley R."/>
            <person name="Ohm R."/>
            <person name="Sun H."/>
            <person name="Tunlid A."/>
            <person name="Henrissat B."/>
            <person name="Grigoriev I.V."/>
            <person name="Hibbett D.S."/>
            <person name="Martin F."/>
        </authorList>
    </citation>
    <scope>NUCLEOTIDE SEQUENCE [LARGE SCALE GENOMIC DNA]</scope>
    <source>
        <strain evidence="9">FD-334 SS-4</strain>
    </source>
</reference>
<feature type="domain" description="FHA" evidence="6">
    <location>
        <begin position="68"/>
        <end position="120"/>
    </location>
</feature>
<dbReference type="CDD" id="cd00060">
    <property type="entry name" value="FHA"/>
    <property type="match status" value="1"/>
</dbReference>